<evidence type="ECO:0000313" key="7">
    <source>
        <dbReference type="EMBL" id="MRN56144.1"/>
    </source>
</evidence>
<dbReference type="InterPro" id="IPR005496">
    <property type="entry name" value="Integral_membrane_TerC"/>
</dbReference>
<keyword evidence="8" id="KW-1185">Reference proteome</keyword>
<dbReference type="RefSeq" id="WP_154121638.1">
    <property type="nucleotide sequence ID" value="NZ_WJXB01000012.1"/>
</dbReference>
<gene>
    <name evidence="7" type="ORF">GJB61_24525</name>
</gene>
<feature type="transmembrane region" description="Helical" evidence="6">
    <location>
        <begin position="71"/>
        <end position="91"/>
    </location>
</feature>
<dbReference type="AlphaFoldDB" id="A0A7X2H9R7"/>
<keyword evidence="3 6" id="KW-0812">Transmembrane</keyword>
<dbReference type="EMBL" id="WJXB01000012">
    <property type="protein sequence ID" value="MRN56144.1"/>
    <property type="molecule type" value="Genomic_DNA"/>
</dbReference>
<evidence type="ECO:0000256" key="1">
    <source>
        <dbReference type="ARBA" id="ARBA00004141"/>
    </source>
</evidence>
<evidence type="ECO:0000256" key="2">
    <source>
        <dbReference type="ARBA" id="ARBA00007511"/>
    </source>
</evidence>
<feature type="transmembrane region" description="Helical" evidence="6">
    <location>
        <begin position="12"/>
        <end position="34"/>
    </location>
</feature>
<proteinExistence type="inferred from homology"/>
<evidence type="ECO:0000256" key="3">
    <source>
        <dbReference type="ARBA" id="ARBA00022692"/>
    </source>
</evidence>
<dbReference type="Pfam" id="PF03741">
    <property type="entry name" value="TerC"/>
    <property type="match status" value="1"/>
</dbReference>
<keyword evidence="5 6" id="KW-0472">Membrane</keyword>
<dbReference type="InterPro" id="IPR022493">
    <property type="entry name" value="CHP03716_TM_YkoY"/>
</dbReference>
<organism evidence="7 8">
    <name type="scientific">Paenibacillus monticola</name>
    <dbReference type="NCBI Taxonomy" id="2666075"/>
    <lineage>
        <taxon>Bacteria</taxon>
        <taxon>Bacillati</taxon>
        <taxon>Bacillota</taxon>
        <taxon>Bacilli</taxon>
        <taxon>Bacillales</taxon>
        <taxon>Paenibacillaceae</taxon>
        <taxon>Paenibacillus</taxon>
    </lineage>
</organism>
<protein>
    <recommendedName>
        <fullName evidence="9">TerC family protein</fullName>
    </recommendedName>
</protein>
<accession>A0A7X2H9R7</accession>
<feature type="transmembrane region" description="Helical" evidence="6">
    <location>
        <begin position="197"/>
        <end position="216"/>
    </location>
</feature>
<dbReference type="SUPFAM" id="SSF103473">
    <property type="entry name" value="MFS general substrate transporter"/>
    <property type="match status" value="1"/>
</dbReference>
<feature type="transmembrane region" description="Helical" evidence="6">
    <location>
        <begin position="131"/>
        <end position="152"/>
    </location>
</feature>
<feature type="transmembrane region" description="Helical" evidence="6">
    <location>
        <begin position="236"/>
        <end position="256"/>
    </location>
</feature>
<dbReference type="GO" id="GO:0016020">
    <property type="term" value="C:membrane"/>
    <property type="evidence" value="ECO:0007669"/>
    <property type="project" value="UniProtKB-SubCell"/>
</dbReference>
<evidence type="ECO:0000256" key="5">
    <source>
        <dbReference type="ARBA" id="ARBA00023136"/>
    </source>
</evidence>
<dbReference type="PANTHER" id="PTHR30238:SF4">
    <property type="entry name" value="SLL1022 PROTEIN"/>
    <property type="match status" value="1"/>
</dbReference>
<evidence type="ECO:0000313" key="8">
    <source>
        <dbReference type="Proteomes" id="UP000463051"/>
    </source>
</evidence>
<feature type="transmembrane region" description="Helical" evidence="6">
    <location>
        <begin position="46"/>
        <end position="65"/>
    </location>
</feature>
<dbReference type="PANTHER" id="PTHR30238">
    <property type="entry name" value="MEMBRANE BOUND PREDICTED REDOX MODULATOR"/>
    <property type="match status" value="1"/>
</dbReference>
<sequence length="274" mass="30031">MDLGLFLEYGWVLLVLVALEGLLAADNALVLAIMVKHLPDEERKKALFYGLAGAFVFRFGSLFIISYLVDIWQVQAIGALYLLFIALNHIFRKLIFRKTVTEEANESGTQAVVKKKSSFWFTVLKVEVADIAFAVDSILAAVALAVALPASGLPNIGGLDGGQFLVIFAGGFIGLVIMRFAASFFVKLLHSRPGLELAAFFIVGWVGIKLTVITLAHPSLGVLSESFAHSTWWKLTFYVVLVLIATLGWFLSSTVVEEHVDENPIKEVDEQLGK</sequence>
<dbReference type="InterPro" id="IPR036259">
    <property type="entry name" value="MFS_trans_sf"/>
</dbReference>
<evidence type="ECO:0008006" key="9">
    <source>
        <dbReference type="Google" id="ProtNLM"/>
    </source>
</evidence>
<evidence type="ECO:0000256" key="4">
    <source>
        <dbReference type="ARBA" id="ARBA00022989"/>
    </source>
</evidence>
<keyword evidence="4 6" id="KW-1133">Transmembrane helix</keyword>
<reference evidence="7 8" key="1">
    <citation type="submission" date="2019-11" db="EMBL/GenBank/DDBJ databases">
        <title>Paenibacillus monticola sp. nov., a novel PGPR strain isolated from mountain sample in China.</title>
        <authorList>
            <person name="Zhao Q."/>
            <person name="Li H.-P."/>
            <person name="Zhang J.-L."/>
        </authorList>
    </citation>
    <scope>NUCLEOTIDE SEQUENCE [LARGE SCALE GENOMIC DNA]</scope>
    <source>
        <strain evidence="7 8">LC-T2</strain>
    </source>
</reference>
<comment type="subcellular location">
    <subcellularLocation>
        <location evidence="1">Membrane</location>
        <topology evidence="1">Multi-pass membrane protein</topology>
    </subcellularLocation>
</comment>
<name>A0A7X2H9R7_9BACL</name>
<feature type="transmembrane region" description="Helical" evidence="6">
    <location>
        <begin position="164"/>
        <end position="185"/>
    </location>
</feature>
<dbReference type="Proteomes" id="UP000463051">
    <property type="component" value="Unassembled WGS sequence"/>
</dbReference>
<dbReference type="NCBIfam" id="TIGR03716">
    <property type="entry name" value="R_switched_YkoY"/>
    <property type="match status" value="1"/>
</dbReference>
<evidence type="ECO:0000256" key="6">
    <source>
        <dbReference type="SAM" id="Phobius"/>
    </source>
</evidence>
<comment type="similarity">
    <text evidence="2">Belongs to the TerC family.</text>
</comment>
<comment type="caution">
    <text evidence="7">The sequence shown here is derived from an EMBL/GenBank/DDBJ whole genome shotgun (WGS) entry which is preliminary data.</text>
</comment>